<dbReference type="SUPFAM" id="SSF52833">
    <property type="entry name" value="Thioredoxin-like"/>
    <property type="match status" value="1"/>
</dbReference>
<dbReference type="Gene3D" id="3.40.30.10">
    <property type="entry name" value="Glutaredoxin"/>
    <property type="match status" value="1"/>
</dbReference>
<name>A0A9P6NHQ0_9BASI</name>
<accession>A0A9P6NHQ0</accession>
<gene>
    <name evidence="1" type="ORF">CROQUDRAFT_47505</name>
</gene>
<evidence type="ECO:0000313" key="1">
    <source>
        <dbReference type="EMBL" id="KAG0144319.1"/>
    </source>
</evidence>
<dbReference type="InterPro" id="IPR039927">
    <property type="entry name" value="Ribosomal_mL43"/>
</dbReference>
<keyword evidence="2" id="KW-1185">Reference proteome</keyword>
<dbReference type="PANTHER" id="PTHR21396">
    <property type="entry name" value="39S RIBOSOMAL PROTEIN L43"/>
    <property type="match status" value="1"/>
</dbReference>
<dbReference type="InterPro" id="IPR036249">
    <property type="entry name" value="Thioredoxin-like_sf"/>
</dbReference>
<reference evidence="1" key="1">
    <citation type="submission" date="2013-11" db="EMBL/GenBank/DDBJ databases">
        <title>Genome sequence of the fusiform rust pathogen reveals effectors for host alternation and coevolution with pine.</title>
        <authorList>
            <consortium name="DOE Joint Genome Institute"/>
            <person name="Smith K."/>
            <person name="Pendleton A."/>
            <person name="Kubisiak T."/>
            <person name="Anderson C."/>
            <person name="Salamov A."/>
            <person name="Aerts A."/>
            <person name="Riley R."/>
            <person name="Clum A."/>
            <person name="Lindquist E."/>
            <person name="Ence D."/>
            <person name="Campbell M."/>
            <person name="Kronenberg Z."/>
            <person name="Feau N."/>
            <person name="Dhillon B."/>
            <person name="Hamelin R."/>
            <person name="Burleigh J."/>
            <person name="Smith J."/>
            <person name="Yandell M."/>
            <person name="Nelson C."/>
            <person name="Grigoriev I."/>
            <person name="Davis J."/>
        </authorList>
    </citation>
    <scope>NUCLEOTIDE SEQUENCE</scope>
    <source>
        <strain evidence="1">G11</strain>
    </source>
</reference>
<dbReference type="Proteomes" id="UP000886653">
    <property type="component" value="Unassembled WGS sequence"/>
</dbReference>
<sequence>MPSPHVVPRLLRRQLITTPTKADPSKFILPLRKLVFEYNEQRANQAGLRAYLTSSYLFQVANQNPSVEVVVRRAGGAGIAKGFYLNNNRTKVIPLDRLDPSQIHLKVSQFTVQLLLNSSGEKLRHLGRSTVKSEPNSEPVRGVWSAFH</sequence>
<dbReference type="GO" id="GO:0005762">
    <property type="term" value="C:mitochondrial large ribosomal subunit"/>
    <property type="evidence" value="ECO:0007669"/>
    <property type="project" value="TreeGrafter"/>
</dbReference>
<proteinExistence type="predicted"/>
<protein>
    <recommendedName>
        <fullName evidence="3">Ribosomal protein/NADH dehydrogenase domain-containing protein</fullName>
    </recommendedName>
</protein>
<dbReference type="OrthoDB" id="88at2759"/>
<evidence type="ECO:0008006" key="3">
    <source>
        <dbReference type="Google" id="ProtNLM"/>
    </source>
</evidence>
<dbReference type="GO" id="GO:0003735">
    <property type="term" value="F:structural constituent of ribosome"/>
    <property type="evidence" value="ECO:0007669"/>
    <property type="project" value="InterPro"/>
</dbReference>
<comment type="caution">
    <text evidence="1">The sequence shown here is derived from an EMBL/GenBank/DDBJ whole genome shotgun (WGS) entry which is preliminary data.</text>
</comment>
<dbReference type="EMBL" id="MU167298">
    <property type="protein sequence ID" value="KAG0144319.1"/>
    <property type="molecule type" value="Genomic_DNA"/>
</dbReference>
<evidence type="ECO:0000313" key="2">
    <source>
        <dbReference type="Proteomes" id="UP000886653"/>
    </source>
</evidence>
<dbReference type="GO" id="GO:0032543">
    <property type="term" value="P:mitochondrial translation"/>
    <property type="evidence" value="ECO:0007669"/>
    <property type="project" value="InterPro"/>
</dbReference>
<organism evidence="1 2">
    <name type="scientific">Cronartium quercuum f. sp. fusiforme G11</name>
    <dbReference type="NCBI Taxonomy" id="708437"/>
    <lineage>
        <taxon>Eukaryota</taxon>
        <taxon>Fungi</taxon>
        <taxon>Dikarya</taxon>
        <taxon>Basidiomycota</taxon>
        <taxon>Pucciniomycotina</taxon>
        <taxon>Pucciniomycetes</taxon>
        <taxon>Pucciniales</taxon>
        <taxon>Coleosporiaceae</taxon>
        <taxon>Cronartium</taxon>
    </lineage>
</organism>
<dbReference type="PANTHER" id="PTHR21396:SF2">
    <property type="entry name" value="LARGE RIBOSOMAL SUBUNIT PROTEIN ML43"/>
    <property type="match status" value="1"/>
</dbReference>
<dbReference type="AlphaFoldDB" id="A0A9P6NHQ0"/>